<organism evidence="7 8">
    <name type="scientific">Aliiruegeria haliotis</name>
    <dbReference type="NCBI Taxonomy" id="1280846"/>
    <lineage>
        <taxon>Bacteria</taxon>
        <taxon>Pseudomonadati</taxon>
        <taxon>Pseudomonadota</taxon>
        <taxon>Alphaproteobacteria</taxon>
        <taxon>Rhodobacterales</taxon>
        <taxon>Roseobacteraceae</taxon>
        <taxon>Aliiruegeria</taxon>
    </lineage>
</organism>
<keyword evidence="3 5" id="KW-1133">Transmembrane helix</keyword>
<evidence type="ECO:0000256" key="2">
    <source>
        <dbReference type="ARBA" id="ARBA00022692"/>
    </source>
</evidence>
<keyword evidence="4 5" id="KW-0472">Membrane</keyword>
<feature type="transmembrane region" description="Helical" evidence="5">
    <location>
        <begin position="243"/>
        <end position="266"/>
    </location>
</feature>
<feature type="domain" description="O-antigen ligase-related" evidence="6">
    <location>
        <begin position="194"/>
        <end position="346"/>
    </location>
</feature>
<dbReference type="EMBL" id="PVTD01000002">
    <property type="protein sequence ID" value="PRY25198.1"/>
    <property type="molecule type" value="Genomic_DNA"/>
</dbReference>
<evidence type="ECO:0000313" key="7">
    <source>
        <dbReference type="EMBL" id="PRY25198.1"/>
    </source>
</evidence>
<dbReference type="Pfam" id="PF04932">
    <property type="entry name" value="Wzy_C"/>
    <property type="match status" value="1"/>
</dbReference>
<reference evidence="7 8" key="1">
    <citation type="submission" date="2018-03" db="EMBL/GenBank/DDBJ databases">
        <title>Genomic Encyclopedia of Archaeal and Bacterial Type Strains, Phase II (KMG-II): from individual species to whole genera.</title>
        <authorList>
            <person name="Goeker M."/>
        </authorList>
    </citation>
    <scope>NUCLEOTIDE SEQUENCE [LARGE SCALE GENOMIC DNA]</scope>
    <source>
        <strain evidence="7 8">DSM 29328</strain>
    </source>
</reference>
<feature type="transmembrane region" description="Helical" evidence="5">
    <location>
        <begin position="161"/>
        <end position="179"/>
    </location>
</feature>
<feature type="transmembrane region" description="Helical" evidence="5">
    <location>
        <begin position="85"/>
        <end position="107"/>
    </location>
</feature>
<keyword evidence="8" id="KW-1185">Reference proteome</keyword>
<sequence>MTSALLALGLVLIAATQLRPSGVPVGPGELLLIAWMLLAILRQVLCQPLVLNPAFRRVAVFWLVMVIIQCIGMMVGLVIEPFHYVSGILRDIIAYTLVLCFSLLVALNLSDRAERRHMLWVLLVLGSASLTLQVAGGFGLAPTPGTKSWYYDRLIGWAENPNQLGFFALIIVLLGLHLFDTAETGWKSVRALALSVMPFVAGMLSRSDSFMIGLMLSGALVATLKSISWVGDEEMAPSLRGTAVVLAVMALPLTIAASVPFASAALEKLGESTEALYGENEQGDTRLKLWAEALDKGLDAKLIGFGPGPHLTSKSYKRPPPSKFEAHNTLLDLFTQGGIVAVGAFIWITSISLVGVTRAKKPALAGLIIGLLVFSMFHYTVRHPIFWFVIVICLLEARFQTSRSPVASLQGKTSSAA</sequence>
<accession>A0A2T0RVM4</accession>
<feature type="transmembrane region" description="Helical" evidence="5">
    <location>
        <begin position="119"/>
        <end position="141"/>
    </location>
</feature>
<dbReference type="OrthoDB" id="7813325at2"/>
<evidence type="ECO:0000256" key="1">
    <source>
        <dbReference type="ARBA" id="ARBA00004141"/>
    </source>
</evidence>
<feature type="transmembrane region" description="Helical" evidence="5">
    <location>
        <begin position="188"/>
        <end position="204"/>
    </location>
</feature>
<gene>
    <name evidence="7" type="ORF">CLV78_102375</name>
</gene>
<feature type="transmembrane region" description="Helical" evidence="5">
    <location>
        <begin position="30"/>
        <end position="51"/>
    </location>
</feature>
<dbReference type="GO" id="GO:0016020">
    <property type="term" value="C:membrane"/>
    <property type="evidence" value="ECO:0007669"/>
    <property type="project" value="UniProtKB-SubCell"/>
</dbReference>
<dbReference type="AlphaFoldDB" id="A0A2T0RVM4"/>
<evidence type="ECO:0000256" key="4">
    <source>
        <dbReference type="ARBA" id="ARBA00023136"/>
    </source>
</evidence>
<keyword evidence="2 5" id="KW-0812">Transmembrane</keyword>
<feature type="transmembrane region" description="Helical" evidence="5">
    <location>
        <begin position="210"/>
        <end position="231"/>
    </location>
</feature>
<evidence type="ECO:0000313" key="8">
    <source>
        <dbReference type="Proteomes" id="UP000239480"/>
    </source>
</evidence>
<name>A0A2T0RVM4_9RHOB</name>
<dbReference type="InterPro" id="IPR051533">
    <property type="entry name" value="WaaL-like"/>
</dbReference>
<dbReference type="Proteomes" id="UP000239480">
    <property type="component" value="Unassembled WGS sequence"/>
</dbReference>
<dbReference type="PANTHER" id="PTHR37422">
    <property type="entry name" value="TEICHURONIC ACID BIOSYNTHESIS PROTEIN TUAE"/>
    <property type="match status" value="1"/>
</dbReference>
<evidence type="ECO:0000256" key="3">
    <source>
        <dbReference type="ARBA" id="ARBA00022989"/>
    </source>
</evidence>
<feature type="transmembrane region" description="Helical" evidence="5">
    <location>
        <begin position="58"/>
        <end position="79"/>
    </location>
</feature>
<feature type="transmembrane region" description="Helical" evidence="5">
    <location>
        <begin position="333"/>
        <end position="356"/>
    </location>
</feature>
<comment type="caution">
    <text evidence="7">The sequence shown here is derived from an EMBL/GenBank/DDBJ whole genome shotgun (WGS) entry which is preliminary data.</text>
</comment>
<dbReference type="RefSeq" id="WP_106204121.1">
    <property type="nucleotide sequence ID" value="NZ_PVTD01000002.1"/>
</dbReference>
<protein>
    <submittedName>
        <fullName evidence="7">O-antigen ligase-like membrane protein</fullName>
    </submittedName>
</protein>
<keyword evidence="7" id="KW-0436">Ligase</keyword>
<evidence type="ECO:0000256" key="5">
    <source>
        <dbReference type="SAM" id="Phobius"/>
    </source>
</evidence>
<proteinExistence type="predicted"/>
<feature type="transmembrane region" description="Helical" evidence="5">
    <location>
        <begin position="363"/>
        <end position="379"/>
    </location>
</feature>
<dbReference type="InterPro" id="IPR007016">
    <property type="entry name" value="O-antigen_ligase-rel_domated"/>
</dbReference>
<comment type="subcellular location">
    <subcellularLocation>
        <location evidence="1">Membrane</location>
        <topology evidence="1">Multi-pass membrane protein</topology>
    </subcellularLocation>
</comment>
<dbReference type="PANTHER" id="PTHR37422:SF13">
    <property type="entry name" value="LIPOPOLYSACCHARIDE BIOSYNTHESIS PROTEIN PA4999-RELATED"/>
    <property type="match status" value="1"/>
</dbReference>
<dbReference type="GO" id="GO:0016874">
    <property type="term" value="F:ligase activity"/>
    <property type="evidence" value="ECO:0007669"/>
    <property type="project" value="UniProtKB-KW"/>
</dbReference>
<evidence type="ECO:0000259" key="6">
    <source>
        <dbReference type="Pfam" id="PF04932"/>
    </source>
</evidence>